<evidence type="ECO:0000313" key="1">
    <source>
        <dbReference type="EMBL" id="OBZ72687.1"/>
    </source>
</evidence>
<evidence type="ECO:0000313" key="2">
    <source>
        <dbReference type="Proteomes" id="UP000092993"/>
    </source>
</evidence>
<organism evidence="1 2">
    <name type="scientific">Grifola frondosa</name>
    <name type="common">Maitake</name>
    <name type="synonym">Polyporus frondosus</name>
    <dbReference type="NCBI Taxonomy" id="5627"/>
    <lineage>
        <taxon>Eukaryota</taxon>
        <taxon>Fungi</taxon>
        <taxon>Dikarya</taxon>
        <taxon>Basidiomycota</taxon>
        <taxon>Agaricomycotina</taxon>
        <taxon>Agaricomycetes</taxon>
        <taxon>Polyporales</taxon>
        <taxon>Grifolaceae</taxon>
        <taxon>Grifola</taxon>
    </lineage>
</organism>
<comment type="caution">
    <text evidence="1">The sequence shown here is derived from an EMBL/GenBank/DDBJ whole genome shotgun (WGS) entry which is preliminary data.</text>
</comment>
<sequence>MTSCLARQLCANLTESAGRSSFVLYLRASPIYYTQIVFLDSFRSRILSRISRFFRRSKAVKTCLDYHNTSTDPVHSFGTTLLAVRSSSSLRPCKTEVCLVLRMAGADEPSRVAKTLFTFNSAKDMKNFDIGCDADKWGLRPPTSTLTSPVFCL</sequence>
<gene>
    <name evidence="1" type="ORF">A0H81_07537</name>
</gene>
<dbReference type="EMBL" id="LUGG01000009">
    <property type="protein sequence ID" value="OBZ72687.1"/>
    <property type="molecule type" value="Genomic_DNA"/>
</dbReference>
<dbReference type="Proteomes" id="UP000092993">
    <property type="component" value="Unassembled WGS sequence"/>
</dbReference>
<proteinExistence type="predicted"/>
<dbReference type="AlphaFoldDB" id="A0A1C7M807"/>
<reference evidence="1 2" key="1">
    <citation type="submission" date="2016-03" db="EMBL/GenBank/DDBJ databases">
        <title>Whole genome sequencing of Grifola frondosa 9006-11.</title>
        <authorList>
            <person name="Min B."/>
            <person name="Park H."/>
            <person name="Kim J.-G."/>
            <person name="Cho H."/>
            <person name="Oh Y.-L."/>
            <person name="Kong W.-S."/>
            <person name="Choi I.-G."/>
        </authorList>
    </citation>
    <scope>NUCLEOTIDE SEQUENCE [LARGE SCALE GENOMIC DNA]</scope>
    <source>
        <strain evidence="1 2">9006-11</strain>
    </source>
</reference>
<name>A0A1C7M807_GRIFR</name>
<protein>
    <submittedName>
        <fullName evidence="1">Uncharacterized protein</fullName>
    </submittedName>
</protein>
<accession>A0A1C7M807</accession>
<dbReference type="OrthoDB" id="42561at2759"/>
<keyword evidence="2" id="KW-1185">Reference proteome</keyword>